<accession>D8J0G8</accession>
<keyword evidence="3 6" id="KW-0812">Transmembrane</keyword>
<feature type="transmembrane region" description="Helical" evidence="6">
    <location>
        <begin position="26"/>
        <end position="49"/>
    </location>
</feature>
<dbReference type="GO" id="GO:0022857">
    <property type="term" value="F:transmembrane transporter activity"/>
    <property type="evidence" value="ECO:0007669"/>
    <property type="project" value="InterPro"/>
</dbReference>
<dbReference type="InterPro" id="IPR020846">
    <property type="entry name" value="MFS_dom"/>
</dbReference>
<dbReference type="GeneID" id="29391543"/>
<feature type="transmembrane region" description="Helical" evidence="6">
    <location>
        <begin position="61"/>
        <end position="82"/>
    </location>
</feature>
<dbReference type="PANTHER" id="PTHR43124:SF3">
    <property type="entry name" value="CHLORAMPHENICOL EFFLUX PUMP RV0191"/>
    <property type="match status" value="1"/>
</dbReference>
<dbReference type="KEGG" id="hse:Hsero_3036"/>
<feature type="transmembrane region" description="Helical" evidence="6">
    <location>
        <begin position="258"/>
        <end position="279"/>
    </location>
</feature>
<dbReference type="InterPro" id="IPR036259">
    <property type="entry name" value="MFS_trans_sf"/>
</dbReference>
<feature type="transmembrane region" description="Helical" evidence="6">
    <location>
        <begin position="114"/>
        <end position="135"/>
    </location>
</feature>
<sequence length="421" mass="44910">MNHPATPSLSPPVQGFTPYQKIVTGLLAFLQFAVILDFMLMSPLGALIMPSMQITPQQFGLVVSAYAFSAGASGLLTAGFADRFDRKRLLLFFYGGFVLGTVWCGLAQSFESLLLARIVTGLFGGVIGSITLAIATDLFAPHLRGRVMGVIQTSFAASQVLGIPIGLYLSNRWNWHVPFLAMAALGLAGGLVVLVRMQPVDGHLTLKQEHSAWMHLYHTLAEPRYLTAFATTALLMTGGFMLMPFSSAYLVGNLGIDMAHLPTIYLVTGLCTIAFGPLIGRAADKLGKLRVFLFGAVLSIIMVLIYTHLGRVTVPMIVAVNAVLFLGIFSRMIPFQALVSSVPAATQRGSFNAISASIQQLSGGVASVIAGHIVTLAPDGRLGHFDIVGFVIVGTTLLASVLVWRLHRDLQARESAAATPA</sequence>
<dbReference type="STRING" id="757424.Hsero_3036"/>
<dbReference type="GO" id="GO:0005886">
    <property type="term" value="C:plasma membrane"/>
    <property type="evidence" value="ECO:0007669"/>
    <property type="project" value="UniProtKB-SubCell"/>
</dbReference>
<dbReference type="CDD" id="cd17324">
    <property type="entry name" value="MFS_NepI_like"/>
    <property type="match status" value="1"/>
</dbReference>
<keyword evidence="9" id="KW-1185">Reference proteome</keyword>
<dbReference type="AlphaFoldDB" id="D8J0G8"/>
<keyword evidence="2" id="KW-1003">Cell membrane</keyword>
<reference evidence="8 9" key="1">
    <citation type="submission" date="2010-04" db="EMBL/GenBank/DDBJ databases">
        <title>The genome of Herbaspirillum seropedicae SmR1, an endophytic, nitrogen-fixing, plant-growth promoting beta-Proteobacteria.</title>
        <authorList>
            <person name="Pedrosa F.O."/>
            <person name="Monteiro R.A."/>
            <person name="Wassem R."/>
            <person name="Cruz L.M."/>
            <person name="Ayub R.A."/>
            <person name="Colauto N.B."/>
            <person name="Fernandez M.A."/>
            <person name="Fungaro M.H.P."/>
            <person name="Grisard E.C."/>
            <person name="Hungria M."/>
            <person name="Madeira H.M.F."/>
            <person name="Nodari R.O."/>
            <person name="Osaku C.A."/>
            <person name="Petzl-Erler M.L."/>
            <person name="Terenzi H."/>
            <person name="Vieira L.G.E."/>
            <person name="Almeida M.I.M."/>
            <person name="Alves L.R."/>
            <person name="Arantes O.M.N."/>
            <person name="Balsanelli E."/>
            <person name="Barcellos F.G."/>
            <person name="Baura V.A."/>
            <person name="Binde D.R."/>
            <person name="Campo R.J."/>
            <person name="Chubatsu L.S."/>
            <person name="Chueire L.M.O."/>
            <person name="Ciferri R.R."/>
            <person name="Correa L.C."/>
            <person name="da Conceicao Silva J.L."/>
            <person name="Dabul A.N.G."/>
            <person name="Dambros B.P."/>
            <person name="Faoro H."/>
            <person name="Favetti A."/>
            <person name="Friedermann G."/>
            <person name="Furlaneto M.C."/>
            <person name="Gasques L.S."/>
            <person name="Gimenes C.C.T."/>
            <person name="Gioppo N.M.R."/>
            <person name="Glienke-Blanco C."/>
            <person name="Godoy L.P."/>
            <person name="Guerra M.P."/>
            <person name="Karp S."/>
            <person name="Kava-Cordeiro V."/>
            <person name="Margarido V.P."/>
            <person name="Mathioni S.M."/>
            <person name="Menck-Soares M.A."/>
            <person name="Murace N.K."/>
            <person name="Nicolas M.F."/>
            <person name="Oliveira C.E.C."/>
            <person name="Pagnan N.A.B."/>
            <person name="Pamphile J.A."/>
            <person name="Patussi E.V."/>
            <person name="Pereira L.F.P."/>
            <person name="Pereira-Ferrari L."/>
            <person name="Pinto F.G.S."/>
            <person name="Precoma C."/>
            <person name="Prioli A.J."/>
            <person name="Prioli S.M.A.P."/>
            <person name="Raittz R.T."/>
            <person name="Ramos H.J.O."/>
            <person name="Ribeiro E.M.S.F."/>
            <person name="Rigo L.U."/>
            <person name="Rocha C.L.M.S.C."/>
            <person name="Rocha S.N."/>
            <person name="Santos K."/>
            <person name="Satori D."/>
            <person name="Silva A.G."/>
            <person name="Simao R.C.G."/>
            <person name="Soares M.A.M."/>
            <person name="Souza E.M."/>
            <person name="Steffens M.B.R."/>
            <person name="Steindel M."/>
            <person name="Tadra-Sfeir M.Z."/>
            <person name="Takahashi E.K."/>
            <person name="Torres R.A."/>
            <person name="Valle J.S."/>
            <person name="Vernal J.I."/>
            <person name="Vilas-Boas L.A."/>
            <person name="Watanabe M.A.E."/>
            <person name="Weiss V.A."/>
            <person name="Yates M.A."/>
            <person name="Souza E.M."/>
        </authorList>
    </citation>
    <scope>NUCLEOTIDE SEQUENCE [LARGE SCALE GENOMIC DNA]</scope>
    <source>
        <strain evidence="8 9">SmR1</strain>
    </source>
</reference>
<dbReference type="PROSITE" id="PS50850">
    <property type="entry name" value="MFS"/>
    <property type="match status" value="1"/>
</dbReference>
<feature type="transmembrane region" description="Helical" evidence="6">
    <location>
        <begin position="315"/>
        <end position="339"/>
    </location>
</feature>
<feature type="transmembrane region" description="Helical" evidence="6">
    <location>
        <begin position="387"/>
        <end position="406"/>
    </location>
</feature>
<dbReference type="EMBL" id="CP002039">
    <property type="protein sequence ID" value="ADJ64524.1"/>
    <property type="molecule type" value="Genomic_DNA"/>
</dbReference>
<feature type="transmembrane region" description="Helical" evidence="6">
    <location>
        <begin position="147"/>
        <end position="169"/>
    </location>
</feature>
<evidence type="ECO:0000313" key="8">
    <source>
        <dbReference type="EMBL" id="ADJ64524.1"/>
    </source>
</evidence>
<keyword evidence="4 6" id="KW-1133">Transmembrane helix</keyword>
<name>D8J0G8_HERSS</name>
<proteinExistence type="predicted"/>
<dbReference type="Gene3D" id="1.20.1250.20">
    <property type="entry name" value="MFS general substrate transporter like domains"/>
    <property type="match status" value="1"/>
</dbReference>
<dbReference type="RefSeq" id="WP_013234992.1">
    <property type="nucleotide sequence ID" value="NC_014323.1"/>
</dbReference>
<protein>
    <submittedName>
        <fullName evidence="8">Transporter transmembrane protein</fullName>
    </submittedName>
</protein>
<organism evidence="8 9">
    <name type="scientific">Herbaspirillum seropedicae (strain SmR1)</name>
    <dbReference type="NCBI Taxonomy" id="757424"/>
    <lineage>
        <taxon>Bacteria</taxon>
        <taxon>Pseudomonadati</taxon>
        <taxon>Pseudomonadota</taxon>
        <taxon>Betaproteobacteria</taxon>
        <taxon>Burkholderiales</taxon>
        <taxon>Oxalobacteraceae</taxon>
        <taxon>Herbaspirillum</taxon>
    </lineage>
</organism>
<evidence type="ECO:0000256" key="6">
    <source>
        <dbReference type="SAM" id="Phobius"/>
    </source>
</evidence>
<dbReference type="InterPro" id="IPR050189">
    <property type="entry name" value="MFS_Efflux_Transporters"/>
</dbReference>
<comment type="subcellular location">
    <subcellularLocation>
        <location evidence="1">Cell membrane</location>
        <topology evidence="1">Multi-pass membrane protein</topology>
    </subcellularLocation>
</comment>
<keyword evidence="5 6" id="KW-0472">Membrane</keyword>
<dbReference type="Pfam" id="PF07690">
    <property type="entry name" value="MFS_1"/>
    <property type="match status" value="1"/>
</dbReference>
<dbReference type="OrthoDB" id="9812221at2"/>
<feature type="transmembrane region" description="Helical" evidence="6">
    <location>
        <begin position="291"/>
        <end position="309"/>
    </location>
</feature>
<feature type="domain" description="Major facilitator superfamily (MFS) profile" evidence="7">
    <location>
        <begin position="23"/>
        <end position="411"/>
    </location>
</feature>
<evidence type="ECO:0000313" key="9">
    <source>
        <dbReference type="Proteomes" id="UP000000329"/>
    </source>
</evidence>
<dbReference type="PANTHER" id="PTHR43124">
    <property type="entry name" value="PURINE EFFLUX PUMP PBUE"/>
    <property type="match status" value="1"/>
</dbReference>
<feature type="transmembrane region" description="Helical" evidence="6">
    <location>
        <begin position="89"/>
        <end position="108"/>
    </location>
</feature>
<evidence type="ECO:0000256" key="2">
    <source>
        <dbReference type="ARBA" id="ARBA00022475"/>
    </source>
</evidence>
<dbReference type="HOGENOM" id="CLU_001265_61_5_4"/>
<dbReference type="SUPFAM" id="SSF103473">
    <property type="entry name" value="MFS general substrate transporter"/>
    <property type="match status" value="1"/>
</dbReference>
<feature type="transmembrane region" description="Helical" evidence="6">
    <location>
        <begin position="225"/>
        <end position="246"/>
    </location>
</feature>
<dbReference type="InterPro" id="IPR011701">
    <property type="entry name" value="MFS"/>
</dbReference>
<dbReference type="eggNOG" id="COG2814">
    <property type="taxonomic scope" value="Bacteria"/>
</dbReference>
<evidence type="ECO:0000256" key="5">
    <source>
        <dbReference type="ARBA" id="ARBA00023136"/>
    </source>
</evidence>
<evidence type="ECO:0000256" key="3">
    <source>
        <dbReference type="ARBA" id="ARBA00022692"/>
    </source>
</evidence>
<evidence type="ECO:0000256" key="1">
    <source>
        <dbReference type="ARBA" id="ARBA00004651"/>
    </source>
</evidence>
<evidence type="ECO:0000259" key="7">
    <source>
        <dbReference type="PROSITE" id="PS50850"/>
    </source>
</evidence>
<feature type="transmembrane region" description="Helical" evidence="6">
    <location>
        <begin position="175"/>
        <end position="195"/>
    </location>
</feature>
<dbReference type="Proteomes" id="UP000000329">
    <property type="component" value="Chromosome"/>
</dbReference>
<gene>
    <name evidence="8" type="ordered locus">Hsero_3036</name>
</gene>
<evidence type="ECO:0000256" key="4">
    <source>
        <dbReference type="ARBA" id="ARBA00022989"/>
    </source>
</evidence>